<accession>A0A3N4MHH7</accession>
<proteinExistence type="predicted"/>
<dbReference type="AlphaFoldDB" id="A0A3N4MHH7"/>
<name>A0A3N4MHH7_9BACT</name>
<organism evidence="2 3">
    <name type="scientific">Chitinophaga barathri</name>
    <dbReference type="NCBI Taxonomy" id="1647451"/>
    <lineage>
        <taxon>Bacteria</taxon>
        <taxon>Pseudomonadati</taxon>
        <taxon>Bacteroidota</taxon>
        <taxon>Chitinophagia</taxon>
        <taxon>Chitinophagales</taxon>
        <taxon>Chitinophagaceae</taxon>
        <taxon>Chitinophaga</taxon>
    </lineage>
</organism>
<dbReference type="EMBL" id="RMBX01000012">
    <property type="protein sequence ID" value="RPD39089.1"/>
    <property type="molecule type" value="Genomic_DNA"/>
</dbReference>
<evidence type="ECO:0000313" key="2">
    <source>
        <dbReference type="EMBL" id="RPD39089.1"/>
    </source>
</evidence>
<sequence>MMKMSSAKGYHEHGKSYPAKVHQARKRHYILLNSQTQTACEHARKRLPGKAFTNICKYVLNKKR</sequence>
<keyword evidence="3" id="KW-1185">Reference proteome</keyword>
<feature type="region of interest" description="Disordered" evidence="1">
    <location>
        <begin position="1"/>
        <end position="21"/>
    </location>
</feature>
<evidence type="ECO:0000313" key="3">
    <source>
        <dbReference type="Proteomes" id="UP000279089"/>
    </source>
</evidence>
<protein>
    <submittedName>
        <fullName evidence="2">Uncharacterized protein</fullName>
    </submittedName>
</protein>
<evidence type="ECO:0000256" key="1">
    <source>
        <dbReference type="SAM" id="MobiDB-lite"/>
    </source>
</evidence>
<comment type="caution">
    <text evidence="2">The sequence shown here is derived from an EMBL/GenBank/DDBJ whole genome shotgun (WGS) entry which is preliminary data.</text>
</comment>
<reference evidence="3" key="1">
    <citation type="submission" date="2018-11" db="EMBL/GenBank/DDBJ databases">
        <title>Chitinophaga lutea sp.nov., isolate from arsenic contaminated soil.</title>
        <authorList>
            <person name="Zong Y."/>
        </authorList>
    </citation>
    <scope>NUCLEOTIDE SEQUENCE [LARGE SCALE GENOMIC DNA]</scope>
    <source>
        <strain evidence="3">YLT18</strain>
    </source>
</reference>
<dbReference type="Proteomes" id="UP000279089">
    <property type="component" value="Unassembled WGS sequence"/>
</dbReference>
<gene>
    <name evidence="2" type="ORF">EG028_20945</name>
</gene>